<protein>
    <recommendedName>
        <fullName evidence="1">RNA-binding protein RO60 vWA domain-containing protein</fullName>
    </recommendedName>
</protein>
<name>A0A7R9IIW3_9NEOP</name>
<reference evidence="2" key="1">
    <citation type="submission" date="2020-11" db="EMBL/GenBank/DDBJ databases">
        <authorList>
            <person name="Tran Van P."/>
        </authorList>
    </citation>
    <scope>NUCLEOTIDE SEQUENCE</scope>
</reference>
<dbReference type="Pfam" id="PF25045">
    <property type="entry name" value="vWA_Ro60"/>
    <property type="match status" value="1"/>
</dbReference>
<dbReference type="InterPro" id="IPR036465">
    <property type="entry name" value="vWFA_dom_sf"/>
</dbReference>
<accession>A0A7R9IIW3</accession>
<dbReference type="Gene3D" id="3.40.50.410">
    <property type="entry name" value="von Willebrand factor, type A domain"/>
    <property type="match status" value="1"/>
</dbReference>
<dbReference type="AlphaFoldDB" id="A0A7R9IIW3"/>
<evidence type="ECO:0000313" key="2">
    <source>
        <dbReference type="EMBL" id="CAD7459235.1"/>
    </source>
</evidence>
<evidence type="ECO:0000259" key="1">
    <source>
        <dbReference type="Pfam" id="PF25045"/>
    </source>
</evidence>
<dbReference type="GO" id="GO:0032991">
    <property type="term" value="C:protein-containing complex"/>
    <property type="evidence" value="ECO:0007669"/>
    <property type="project" value="UniProtKB-ARBA"/>
</dbReference>
<dbReference type="EMBL" id="OE002742">
    <property type="protein sequence ID" value="CAD7459235.1"/>
    <property type="molecule type" value="Genomic_DNA"/>
</dbReference>
<dbReference type="InterPro" id="IPR056800">
    <property type="entry name" value="vWA_Ro60"/>
</dbReference>
<sequence>MTSLVLIDSSQLTADGFEKLPDQIMFVTCALSCSQIVVANPSDPLMLDIAGYDGHVPRIIEAFSRGAF</sequence>
<feature type="domain" description="RNA-binding protein RO60 vWA" evidence="1">
    <location>
        <begin position="26"/>
        <end position="63"/>
    </location>
</feature>
<gene>
    <name evidence="2" type="ORF">TTEB3V08_LOCUS7199</name>
</gene>
<proteinExistence type="predicted"/>
<organism evidence="2">
    <name type="scientific">Timema tahoe</name>
    <dbReference type="NCBI Taxonomy" id="61484"/>
    <lineage>
        <taxon>Eukaryota</taxon>
        <taxon>Metazoa</taxon>
        <taxon>Ecdysozoa</taxon>
        <taxon>Arthropoda</taxon>
        <taxon>Hexapoda</taxon>
        <taxon>Insecta</taxon>
        <taxon>Pterygota</taxon>
        <taxon>Neoptera</taxon>
        <taxon>Polyneoptera</taxon>
        <taxon>Phasmatodea</taxon>
        <taxon>Timematodea</taxon>
        <taxon>Timematoidea</taxon>
        <taxon>Timematidae</taxon>
        <taxon>Timema</taxon>
    </lineage>
</organism>